<accession>A0A382Y712</accession>
<feature type="non-terminal residue" evidence="3">
    <location>
        <position position="266"/>
    </location>
</feature>
<feature type="transmembrane region" description="Helical" evidence="2">
    <location>
        <begin position="118"/>
        <end position="140"/>
    </location>
</feature>
<feature type="non-terminal residue" evidence="3">
    <location>
        <position position="1"/>
    </location>
</feature>
<proteinExistence type="predicted"/>
<evidence type="ECO:0000313" key="3">
    <source>
        <dbReference type="EMBL" id="SVD78819.1"/>
    </source>
</evidence>
<gene>
    <name evidence="3" type="ORF">METZ01_LOCUS431673</name>
</gene>
<dbReference type="EMBL" id="UINC01173298">
    <property type="protein sequence ID" value="SVD78819.1"/>
    <property type="molecule type" value="Genomic_DNA"/>
</dbReference>
<organism evidence="3">
    <name type="scientific">marine metagenome</name>
    <dbReference type="NCBI Taxonomy" id="408172"/>
    <lineage>
        <taxon>unclassified sequences</taxon>
        <taxon>metagenomes</taxon>
        <taxon>ecological metagenomes</taxon>
    </lineage>
</organism>
<keyword evidence="2" id="KW-0812">Transmembrane</keyword>
<evidence type="ECO:0000256" key="1">
    <source>
        <dbReference type="SAM" id="MobiDB-lite"/>
    </source>
</evidence>
<sequence>LSFVLVVPRYRIAKPAIKNWVEARSGALTDLVTINRVIVANIVDSEGNRMSQDEMKILSEWDGKFSHPMDDDLIGAFRELDSTLQGSSFEMSLEKYQVEMENVRTANELEEVYNEKTFSLFSTILLPAVIISTLLMTLVVSRYNNMIFNIPMMSFAIEEYFEGIAVTICCVAPLLAIAAMKTIDPTGGAIGVVNVATNLDHQMGLVNGMPFFSASSMGVAGAVAYSSSDYHWTHSSHDDVFTDSAGHTSSERAAMSSSSSGGGGGG</sequence>
<keyword evidence="2" id="KW-0472">Membrane</keyword>
<name>A0A382Y712_9ZZZZ</name>
<feature type="transmembrane region" description="Helical" evidence="2">
    <location>
        <begin position="160"/>
        <end position="180"/>
    </location>
</feature>
<reference evidence="3" key="1">
    <citation type="submission" date="2018-05" db="EMBL/GenBank/DDBJ databases">
        <authorList>
            <person name="Lanie J.A."/>
            <person name="Ng W.-L."/>
            <person name="Kazmierczak K.M."/>
            <person name="Andrzejewski T.M."/>
            <person name="Davidsen T.M."/>
            <person name="Wayne K.J."/>
            <person name="Tettelin H."/>
            <person name="Glass J.I."/>
            <person name="Rusch D."/>
            <person name="Podicherti R."/>
            <person name="Tsui H.-C.T."/>
            <person name="Winkler M.E."/>
        </authorList>
    </citation>
    <scope>NUCLEOTIDE SEQUENCE</scope>
</reference>
<evidence type="ECO:0000256" key="2">
    <source>
        <dbReference type="SAM" id="Phobius"/>
    </source>
</evidence>
<keyword evidence="2" id="KW-1133">Transmembrane helix</keyword>
<dbReference type="AlphaFoldDB" id="A0A382Y712"/>
<protein>
    <submittedName>
        <fullName evidence="3">Uncharacterized protein</fullName>
    </submittedName>
</protein>
<feature type="region of interest" description="Disordered" evidence="1">
    <location>
        <begin position="243"/>
        <end position="266"/>
    </location>
</feature>